<reference evidence="2 3" key="1">
    <citation type="submission" date="2019-10" db="EMBL/GenBank/DDBJ databases">
        <title>Georgenia wutianyii sp. nov. and Georgenia yuyongxinii sp. nov. isolated from plateau pika (Ochotona curzoniae) in the Qinghai-Tibet plateau of China.</title>
        <authorList>
            <person name="Tian Z."/>
        </authorList>
    </citation>
    <scope>NUCLEOTIDE SEQUENCE [LARGE SCALE GENOMIC DNA]</scope>
    <source>
        <strain evidence="2 3">JCM 15130</strain>
    </source>
</reference>
<evidence type="ECO:0000256" key="1">
    <source>
        <dbReference type="ARBA" id="ARBA00022729"/>
    </source>
</evidence>
<name>A0A7J9UWG1_9MICO</name>
<dbReference type="OrthoDB" id="5412681at2"/>
<dbReference type="InterPro" id="IPR005948">
    <property type="entry name" value="ThiB-like"/>
</dbReference>
<dbReference type="GO" id="GO:0030976">
    <property type="term" value="F:thiamine pyrophosphate binding"/>
    <property type="evidence" value="ECO:0007669"/>
    <property type="project" value="TreeGrafter"/>
</dbReference>
<dbReference type="GO" id="GO:0030975">
    <property type="term" value="F:thiamine binding"/>
    <property type="evidence" value="ECO:0007669"/>
    <property type="project" value="InterPro"/>
</dbReference>
<evidence type="ECO:0000313" key="3">
    <source>
        <dbReference type="Proteomes" id="UP000429644"/>
    </source>
</evidence>
<evidence type="ECO:0000313" key="2">
    <source>
        <dbReference type="EMBL" id="MPV88965.1"/>
    </source>
</evidence>
<comment type="caution">
    <text evidence="2">The sequence shown here is derived from an EMBL/GenBank/DDBJ whole genome shotgun (WGS) entry which is preliminary data.</text>
</comment>
<sequence>MSTTTAPNRPAGRGPRSRRRAAAALAGAALALAGCSLTGGEPAATGSGGAAGTLTVVTHDSFHLSEPLLDRFTQETGYQLKLVAPGDAGALVNQLILTKDSPLGDVVYGIDNSFAARAVDAGVLQPYTSDALPASAAPYADGGSLTPVDMGDVCVNVDHTWFAEHGVAEPASLQDLAEPAYKDLLVVTNPATSSPGLAFLLATVGAYGADGFEGYWQRLRDNGVKVVDSWSDAYYVDFSGSEGAGPRPLVLSYASSPAAEVPADGSAPRTGALLDTCFRQVEYAGVLAGTTNADGAEKFVDFLLSRDVQADIPGQMYMYPVDATVRLPDAWAAHAPLADTPSTVAPADISAHREEWIDAWTRVVIG</sequence>
<dbReference type="RefSeq" id="WP_152231661.1">
    <property type="nucleotide sequence ID" value="NZ_BAAAOT010000019.1"/>
</dbReference>
<dbReference type="AlphaFoldDB" id="A0A7J9UWG1"/>
<dbReference type="PANTHER" id="PTHR30006:SF2">
    <property type="entry name" value="ABC TRANSPORTER SUBSTRATE-BINDING PROTEIN"/>
    <property type="match status" value="1"/>
</dbReference>
<dbReference type="CDD" id="cd13545">
    <property type="entry name" value="PBP2_TbpA"/>
    <property type="match status" value="1"/>
</dbReference>
<organism evidence="2 3">
    <name type="scientific">Georgenia ruanii</name>
    <dbReference type="NCBI Taxonomy" id="348442"/>
    <lineage>
        <taxon>Bacteria</taxon>
        <taxon>Bacillati</taxon>
        <taxon>Actinomycetota</taxon>
        <taxon>Actinomycetes</taxon>
        <taxon>Micrococcales</taxon>
        <taxon>Bogoriellaceae</taxon>
        <taxon>Georgenia</taxon>
    </lineage>
</organism>
<dbReference type="GO" id="GO:0015888">
    <property type="term" value="P:thiamine transport"/>
    <property type="evidence" value="ECO:0007669"/>
    <property type="project" value="InterPro"/>
</dbReference>
<accession>A0A7J9UWG1</accession>
<proteinExistence type="predicted"/>
<dbReference type="SUPFAM" id="SSF53850">
    <property type="entry name" value="Periplasmic binding protein-like II"/>
    <property type="match status" value="1"/>
</dbReference>
<dbReference type="Pfam" id="PF13343">
    <property type="entry name" value="SBP_bac_6"/>
    <property type="match status" value="1"/>
</dbReference>
<protein>
    <submittedName>
        <fullName evidence="2">Thiamine ABC transporter substrate-binding protein</fullName>
    </submittedName>
</protein>
<dbReference type="Proteomes" id="UP000429644">
    <property type="component" value="Unassembled WGS sequence"/>
</dbReference>
<dbReference type="EMBL" id="WHPD01002120">
    <property type="protein sequence ID" value="MPV88965.1"/>
    <property type="molecule type" value="Genomic_DNA"/>
</dbReference>
<dbReference type="PANTHER" id="PTHR30006">
    <property type="entry name" value="THIAMINE-BINDING PERIPLASMIC PROTEIN-RELATED"/>
    <property type="match status" value="1"/>
</dbReference>
<keyword evidence="1" id="KW-0732">Signal</keyword>
<gene>
    <name evidence="2" type="ORF">GB882_09820</name>
</gene>
<dbReference type="Gene3D" id="3.40.190.10">
    <property type="entry name" value="Periplasmic binding protein-like II"/>
    <property type="match status" value="2"/>
</dbReference>
<dbReference type="NCBIfam" id="TIGR01254">
    <property type="entry name" value="sfuA"/>
    <property type="match status" value="1"/>
</dbReference>
<keyword evidence="3" id="KW-1185">Reference proteome</keyword>
<dbReference type="GO" id="GO:0030288">
    <property type="term" value="C:outer membrane-bounded periplasmic space"/>
    <property type="evidence" value="ECO:0007669"/>
    <property type="project" value="TreeGrafter"/>
</dbReference>